<evidence type="ECO:0000256" key="4">
    <source>
        <dbReference type="ARBA" id="ARBA00022519"/>
    </source>
</evidence>
<accession>A0ABQ2F8B2</accession>
<keyword evidence="2" id="KW-0813">Transport</keyword>
<keyword evidence="12" id="KW-1185">Reference proteome</keyword>
<comment type="subcellular location">
    <subcellularLocation>
        <location evidence="1">Cell inner membrane</location>
        <topology evidence="1">Multi-pass membrane protein</topology>
    </subcellularLocation>
</comment>
<dbReference type="PANTHER" id="PTHR35011">
    <property type="entry name" value="2,3-DIKETO-L-GULONATE TRAP TRANSPORTER SMALL PERMEASE PROTEIN YIAM"/>
    <property type="match status" value="1"/>
</dbReference>
<dbReference type="RefSeq" id="WP_022920673.1">
    <property type="nucleotide sequence ID" value="NZ_BMLB01000002.1"/>
</dbReference>
<protein>
    <recommendedName>
        <fullName evidence="10">Tripartite ATP-independent periplasmic transporters DctQ component domain-containing protein</fullName>
    </recommendedName>
</protein>
<gene>
    <name evidence="11" type="ORF">GCM10011509_08180</name>
</gene>
<evidence type="ECO:0000256" key="5">
    <source>
        <dbReference type="ARBA" id="ARBA00022692"/>
    </source>
</evidence>
<dbReference type="PANTHER" id="PTHR35011:SF2">
    <property type="entry name" value="2,3-DIKETO-L-GULONATE TRAP TRANSPORTER SMALL PERMEASE PROTEIN YIAM"/>
    <property type="match status" value="1"/>
</dbReference>
<feature type="transmembrane region" description="Helical" evidence="9">
    <location>
        <begin position="86"/>
        <end position="107"/>
    </location>
</feature>
<feature type="transmembrane region" description="Helical" evidence="9">
    <location>
        <begin position="52"/>
        <end position="74"/>
    </location>
</feature>
<feature type="transmembrane region" description="Helical" evidence="9">
    <location>
        <begin position="12"/>
        <end position="32"/>
    </location>
</feature>
<comment type="similarity">
    <text evidence="8">Belongs to the TRAP transporter small permease family.</text>
</comment>
<dbReference type="InterPro" id="IPR007387">
    <property type="entry name" value="TRAP_DctQ"/>
</dbReference>
<feature type="domain" description="Tripartite ATP-independent periplasmic transporters DctQ component" evidence="10">
    <location>
        <begin position="23"/>
        <end position="152"/>
    </location>
</feature>
<sequence>MAAVKRGLDRVLAVASVVLFAVLVVIVVWQVFSRQVLTPSTWTEEASRMTFVWLGFFATALVFSEKGHIAVDWLVRKLPLAGRKAVGVLVQLAIIAMSVLILVWGGWRASQGAWNQQLSSLPGTLGQMYLVMPITGVLILVYALHHLVDALRADPFAHDEDLEQVVVEKGGE</sequence>
<evidence type="ECO:0000256" key="6">
    <source>
        <dbReference type="ARBA" id="ARBA00022989"/>
    </source>
</evidence>
<keyword evidence="3" id="KW-1003">Cell membrane</keyword>
<keyword evidence="7 9" id="KW-0472">Membrane</keyword>
<comment type="caution">
    <text evidence="11">The sequence shown here is derived from an EMBL/GenBank/DDBJ whole genome shotgun (WGS) entry which is preliminary data.</text>
</comment>
<dbReference type="Proteomes" id="UP000662111">
    <property type="component" value="Unassembled WGS sequence"/>
</dbReference>
<name>A0ABQ2F8B2_9MICO</name>
<keyword evidence="4" id="KW-0997">Cell inner membrane</keyword>
<evidence type="ECO:0000313" key="12">
    <source>
        <dbReference type="Proteomes" id="UP000662111"/>
    </source>
</evidence>
<dbReference type="Pfam" id="PF04290">
    <property type="entry name" value="DctQ"/>
    <property type="match status" value="1"/>
</dbReference>
<evidence type="ECO:0000256" key="9">
    <source>
        <dbReference type="SAM" id="Phobius"/>
    </source>
</evidence>
<reference evidence="12" key="1">
    <citation type="journal article" date="2019" name="Int. J. Syst. Evol. Microbiol.">
        <title>The Global Catalogue of Microorganisms (GCM) 10K type strain sequencing project: providing services to taxonomists for standard genome sequencing and annotation.</title>
        <authorList>
            <consortium name="The Broad Institute Genomics Platform"/>
            <consortium name="The Broad Institute Genome Sequencing Center for Infectious Disease"/>
            <person name="Wu L."/>
            <person name="Ma J."/>
        </authorList>
    </citation>
    <scope>NUCLEOTIDE SEQUENCE [LARGE SCALE GENOMIC DNA]</scope>
    <source>
        <strain evidence="12">CGMCC 1.5362</strain>
    </source>
</reference>
<feature type="transmembrane region" description="Helical" evidence="9">
    <location>
        <begin position="127"/>
        <end position="144"/>
    </location>
</feature>
<evidence type="ECO:0000256" key="3">
    <source>
        <dbReference type="ARBA" id="ARBA00022475"/>
    </source>
</evidence>
<evidence type="ECO:0000259" key="10">
    <source>
        <dbReference type="Pfam" id="PF04290"/>
    </source>
</evidence>
<proteinExistence type="inferred from homology"/>
<evidence type="ECO:0000256" key="7">
    <source>
        <dbReference type="ARBA" id="ARBA00023136"/>
    </source>
</evidence>
<evidence type="ECO:0000256" key="2">
    <source>
        <dbReference type="ARBA" id="ARBA00022448"/>
    </source>
</evidence>
<organism evidence="11 12">
    <name type="scientific">Ornithinimicrobium pekingense</name>
    <dbReference type="NCBI Taxonomy" id="384677"/>
    <lineage>
        <taxon>Bacteria</taxon>
        <taxon>Bacillati</taxon>
        <taxon>Actinomycetota</taxon>
        <taxon>Actinomycetes</taxon>
        <taxon>Micrococcales</taxon>
        <taxon>Ornithinimicrobiaceae</taxon>
        <taxon>Ornithinimicrobium</taxon>
    </lineage>
</organism>
<evidence type="ECO:0000256" key="1">
    <source>
        <dbReference type="ARBA" id="ARBA00004429"/>
    </source>
</evidence>
<keyword evidence="6 9" id="KW-1133">Transmembrane helix</keyword>
<keyword evidence="5 9" id="KW-0812">Transmembrane</keyword>
<evidence type="ECO:0000313" key="11">
    <source>
        <dbReference type="EMBL" id="GGK62147.1"/>
    </source>
</evidence>
<dbReference type="EMBL" id="BMLB01000002">
    <property type="protein sequence ID" value="GGK62147.1"/>
    <property type="molecule type" value="Genomic_DNA"/>
</dbReference>
<dbReference type="InterPro" id="IPR055348">
    <property type="entry name" value="DctQ"/>
</dbReference>
<evidence type="ECO:0000256" key="8">
    <source>
        <dbReference type="ARBA" id="ARBA00038436"/>
    </source>
</evidence>